<feature type="region of interest" description="Disordered" evidence="11">
    <location>
        <begin position="395"/>
        <end position="417"/>
    </location>
</feature>
<feature type="domain" description="PINIT" evidence="14">
    <location>
        <begin position="111"/>
        <end position="266"/>
    </location>
</feature>
<dbReference type="eggNOG" id="KOG2169">
    <property type="taxonomic scope" value="Eukaryota"/>
</dbReference>
<dbReference type="InterPro" id="IPR013083">
    <property type="entry name" value="Znf_RING/FYVE/PHD"/>
</dbReference>
<dbReference type="PROSITE" id="PS51466">
    <property type="entry name" value="PINIT"/>
    <property type="match status" value="1"/>
</dbReference>
<reference evidence="15 16" key="1">
    <citation type="journal article" date="2013" name="BMC Genomics">
        <title>Genome sequence and analysis of methylotrophic yeast Hansenula polymorpha DL1.</title>
        <authorList>
            <person name="Ravin N.V."/>
            <person name="Eldarov M.A."/>
            <person name="Kadnikov V.V."/>
            <person name="Beletsky A.V."/>
            <person name="Schneider J."/>
            <person name="Mardanova E.S."/>
            <person name="Smekalova E.M."/>
            <person name="Zvereva M.I."/>
            <person name="Dontsova O.A."/>
            <person name="Mardanov A.V."/>
            <person name="Skryabin K.G."/>
        </authorList>
    </citation>
    <scope>NUCLEOTIDE SEQUENCE [LARGE SCALE GENOMIC DNA]</scope>
    <source>
        <strain evidence="16">ATCC 26012 / BCRC 20466 / JCM 22074 / NRRL Y-7560 / DL-1</strain>
    </source>
</reference>
<organism evidence="15 16">
    <name type="scientific">Ogataea parapolymorpha (strain ATCC 26012 / BCRC 20466 / JCM 22074 / NRRL Y-7560 / DL-1)</name>
    <name type="common">Yeast</name>
    <name type="synonym">Hansenula polymorpha</name>
    <dbReference type="NCBI Taxonomy" id="871575"/>
    <lineage>
        <taxon>Eukaryota</taxon>
        <taxon>Fungi</taxon>
        <taxon>Dikarya</taxon>
        <taxon>Ascomycota</taxon>
        <taxon>Saccharomycotina</taxon>
        <taxon>Pichiomycetes</taxon>
        <taxon>Pichiales</taxon>
        <taxon>Pichiaceae</taxon>
        <taxon>Ogataea</taxon>
    </lineage>
</organism>
<dbReference type="GO" id="GO:0016925">
    <property type="term" value="P:protein sumoylation"/>
    <property type="evidence" value="ECO:0007669"/>
    <property type="project" value="UniProtKB-UniPathway"/>
</dbReference>
<keyword evidence="16" id="KW-1185">Reference proteome</keyword>
<evidence type="ECO:0000256" key="10">
    <source>
        <dbReference type="PROSITE-ProRule" id="PRU00452"/>
    </source>
</evidence>
<dbReference type="InterPro" id="IPR004181">
    <property type="entry name" value="Znf_MIZ"/>
</dbReference>
<dbReference type="OrthoDB" id="28127at2759"/>
<name>W1QDK5_OGAPD</name>
<accession>W1QDK5</accession>
<evidence type="ECO:0000256" key="5">
    <source>
        <dbReference type="ARBA" id="ARBA00022723"/>
    </source>
</evidence>
<sequence length="604" mass="67603">MSGPSGMMPENTFEETLSELHNLKISELKTICRSIGLVRSGRKADIAGRIEQFFSSGKYQGDNARLLAVRALIMKASIGQELPPYQALYATYRTNAHTIHVPNQYTPAQPSAQPSAPPPVLRPTPTAVFKKSDFYNLRQRIHANGMNPILAPQKIKDRGCCRFVFNLLPEERQLLASSPHMRVCLISAQRSVSMSEQDLEFPQPNEITLNGVKLKQTGRGIKGKPGSAKPIDLTEHLRLSEVNRLDVVYAFTNVDFWLYLYIVETIPVDSLLDGIVKKAHISEQQTIDSIKERHQEDDDDLIQTEKEVVSLMCPCSFIKMRYPCRSTKCHHIQCFDALSFLQLQQQAPTWQCPVCSSRIELRDLALDDYFLKIVEQTGEDDEAIEIDEQGNWTVKHETEESREQSEQPQAHEKSEEPVAVISLDSEEEEEDAQEVQNNVRNETNFAMHQCRTENTDALSFQVPEHREGTNEAENMHAFSMPPAPPPRVFEVISLESDDEETDLNGSEPYPPESSETPNFVEGLAPQAQNYQPSEPATDELAKSSAAHSAEQKQESSEKIGAQNLFMHDTSPDVVANGSSDMGPGESDGTPSNMSDPLLGFHLPL</sequence>
<evidence type="ECO:0000256" key="4">
    <source>
        <dbReference type="ARBA" id="ARBA00022679"/>
    </source>
</evidence>
<evidence type="ECO:0008006" key="17">
    <source>
        <dbReference type="Google" id="ProtNLM"/>
    </source>
</evidence>
<evidence type="ECO:0000256" key="11">
    <source>
        <dbReference type="SAM" id="MobiDB-lite"/>
    </source>
</evidence>
<feature type="domain" description="SP-RING-type" evidence="13">
    <location>
        <begin position="297"/>
        <end position="379"/>
    </location>
</feature>
<dbReference type="Pfam" id="PF02891">
    <property type="entry name" value="zf-MIZ"/>
    <property type="match status" value="1"/>
</dbReference>
<evidence type="ECO:0000256" key="6">
    <source>
        <dbReference type="ARBA" id="ARBA00022771"/>
    </source>
</evidence>
<evidence type="ECO:0000259" key="14">
    <source>
        <dbReference type="PROSITE" id="PS51466"/>
    </source>
</evidence>
<comment type="similarity">
    <text evidence="3">Belongs to the PIAS family.</text>
</comment>
<dbReference type="RefSeq" id="XP_013935211.1">
    <property type="nucleotide sequence ID" value="XM_014079736.1"/>
</dbReference>
<dbReference type="GO" id="GO:0061665">
    <property type="term" value="F:SUMO ligase activity"/>
    <property type="evidence" value="ECO:0007669"/>
    <property type="project" value="TreeGrafter"/>
</dbReference>
<keyword evidence="7" id="KW-0833">Ubl conjugation pathway</keyword>
<dbReference type="Pfam" id="PF18953">
    <property type="entry name" value="SAP_new25"/>
    <property type="match status" value="1"/>
</dbReference>
<comment type="pathway">
    <text evidence="2">Protein modification; protein sumoylation.</text>
</comment>
<dbReference type="UniPathway" id="UPA00886"/>
<dbReference type="InterPro" id="IPR036361">
    <property type="entry name" value="SAP_dom_sf"/>
</dbReference>
<dbReference type="SUPFAM" id="SSF68906">
    <property type="entry name" value="SAP domain"/>
    <property type="match status" value="1"/>
</dbReference>
<feature type="region of interest" description="Disordered" evidence="11">
    <location>
        <begin position="497"/>
        <end position="604"/>
    </location>
</feature>
<dbReference type="Gene3D" id="3.30.40.10">
    <property type="entry name" value="Zinc/RING finger domain, C3HC4 (zinc finger)"/>
    <property type="match status" value="1"/>
</dbReference>
<feature type="domain" description="SAP" evidence="12">
    <location>
        <begin position="20"/>
        <end position="54"/>
    </location>
</feature>
<feature type="compositionally biased region" description="Basic and acidic residues" evidence="11">
    <location>
        <begin position="395"/>
        <end position="416"/>
    </location>
</feature>
<dbReference type="GO" id="GO:0008270">
    <property type="term" value="F:zinc ion binding"/>
    <property type="evidence" value="ECO:0007669"/>
    <property type="project" value="UniProtKB-KW"/>
</dbReference>
<dbReference type="SMART" id="SM00513">
    <property type="entry name" value="SAP"/>
    <property type="match status" value="1"/>
</dbReference>
<dbReference type="GO" id="GO:0005634">
    <property type="term" value="C:nucleus"/>
    <property type="evidence" value="ECO:0007669"/>
    <property type="project" value="UniProtKB-SubCell"/>
</dbReference>
<dbReference type="Pfam" id="PF14324">
    <property type="entry name" value="PINIT"/>
    <property type="match status" value="1"/>
</dbReference>
<dbReference type="HOGENOM" id="CLU_452045_0_0_1"/>
<dbReference type="PANTHER" id="PTHR10782">
    <property type="entry name" value="ZINC FINGER MIZ DOMAIN-CONTAINING PROTEIN"/>
    <property type="match status" value="1"/>
</dbReference>
<evidence type="ECO:0000259" key="12">
    <source>
        <dbReference type="PROSITE" id="PS50800"/>
    </source>
</evidence>
<dbReference type="PANTHER" id="PTHR10782:SF4">
    <property type="entry name" value="TONALLI, ISOFORM E"/>
    <property type="match status" value="1"/>
</dbReference>
<gene>
    <name evidence="15" type="ORF">HPODL_03425</name>
</gene>
<comment type="caution">
    <text evidence="15">The sequence shown here is derived from an EMBL/GenBank/DDBJ whole genome shotgun (WGS) entry which is preliminary data.</text>
</comment>
<protein>
    <recommendedName>
        <fullName evidence="17">E3 SUMO-protein ligase SIZ1</fullName>
    </recommendedName>
</protein>
<dbReference type="EMBL" id="AEOI02000007">
    <property type="protein sequence ID" value="ESW99539.1"/>
    <property type="molecule type" value="Genomic_DNA"/>
</dbReference>
<comment type="subcellular location">
    <subcellularLocation>
        <location evidence="1">Nucleus</location>
    </subcellularLocation>
</comment>
<dbReference type="InterPro" id="IPR023321">
    <property type="entry name" value="PINIT"/>
</dbReference>
<dbReference type="InterPro" id="IPR038654">
    <property type="entry name" value="PINIT_sf"/>
</dbReference>
<evidence type="ECO:0000313" key="15">
    <source>
        <dbReference type="EMBL" id="ESW99539.1"/>
    </source>
</evidence>
<dbReference type="InterPro" id="IPR003034">
    <property type="entry name" value="SAP_dom"/>
</dbReference>
<evidence type="ECO:0000256" key="7">
    <source>
        <dbReference type="ARBA" id="ARBA00022786"/>
    </source>
</evidence>
<keyword evidence="5" id="KW-0479">Metal-binding</keyword>
<keyword evidence="6 10" id="KW-0863">Zinc-finger</keyword>
<evidence type="ECO:0000256" key="3">
    <source>
        <dbReference type="ARBA" id="ARBA00005383"/>
    </source>
</evidence>
<keyword evidence="8" id="KW-0862">Zinc</keyword>
<evidence type="ECO:0000259" key="13">
    <source>
        <dbReference type="PROSITE" id="PS51044"/>
    </source>
</evidence>
<evidence type="ECO:0000256" key="8">
    <source>
        <dbReference type="ARBA" id="ARBA00022833"/>
    </source>
</evidence>
<dbReference type="AlphaFoldDB" id="W1QDK5"/>
<dbReference type="SUPFAM" id="SSF57850">
    <property type="entry name" value="RING/U-box"/>
    <property type="match status" value="1"/>
</dbReference>
<evidence type="ECO:0000313" key="16">
    <source>
        <dbReference type="Proteomes" id="UP000008673"/>
    </source>
</evidence>
<evidence type="ECO:0000256" key="2">
    <source>
        <dbReference type="ARBA" id="ARBA00004718"/>
    </source>
</evidence>
<dbReference type="GeneID" id="25772865"/>
<keyword evidence="4" id="KW-0808">Transferase</keyword>
<keyword evidence="9" id="KW-0539">Nucleus</keyword>
<dbReference type="Proteomes" id="UP000008673">
    <property type="component" value="Unassembled WGS sequence"/>
</dbReference>
<dbReference type="STRING" id="871575.W1QDK5"/>
<dbReference type="GO" id="GO:0000785">
    <property type="term" value="C:chromatin"/>
    <property type="evidence" value="ECO:0007669"/>
    <property type="project" value="TreeGrafter"/>
</dbReference>
<evidence type="ECO:0000256" key="1">
    <source>
        <dbReference type="ARBA" id="ARBA00004123"/>
    </source>
</evidence>
<dbReference type="KEGG" id="opa:HPODL_03425"/>
<proteinExistence type="inferred from homology"/>
<evidence type="ECO:0000256" key="9">
    <source>
        <dbReference type="ARBA" id="ARBA00023242"/>
    </source>
</evidence>
<dbReference type="PROSITE" id="PS51044">
    <property type="entry name" value="ZF_SP_RING"/>
    <property type="match status" value="1"/>
</dbReference>
<dbReference type="Gene3D" id="2.60.120.780">
    <property type="entry name" value="PINIT domain"/>
    <property type="match status" value="1"/>
</dbReference>
<dbReference type="PROSITE" id="PS50800">
    <property type="entry name" value="SAP"/>
    <property type="match status" value="1"/>
</dbReference>